<feature type="transmembrane region" description="Helical" evidence="1">
    <location>
        <begin position="35"/>
        <end position="53"/>
    </location>
</feature>
<reference evidence="2 3" key="1">
    <citation type="submission" date="2017-04" db="EMBL/GenBank/DDBJ databases">
        <authorList>
            <person name="Afonso C.L."/>
            <person name="Miller P.J."/>
            <person name="Scott M.A."/>
            <person name="Spackman E."/>
            <person name="Goraichik I."/>
            <person name="Dimitrov K.M."/>
            <person name="Suarez D.L."/>
            <person name="Swayne D.E."/>
        </authorList>
    </citation>
    <scope>NUCLEOTIDE SEQUENCE [LARGE SCALE GENOMIC DNA]</scope>
    <source>
        <strain evidence="2 3">DSM 12816</strain>
    </source>
</reference>
<evidence type="ECO:0000313" key="3">
    <source>
        <dbReference type="Proteomes" id="UP000192790"/>
    </source>
</evidence>
<protein>
    <submittedName>
        <fullName evidence="2">Transporter family-2 protein</fullName>
    </submittedName>
</protein>
<organism evidence="2 3">
    <name type="scientific">Papillibacter cinnamivorans DSM 12816</name>
    <dbReference type="NCBI Taxonomy" id="1122930"/>
    <lineage>
        <taxon>Bacteria</taxon>
        <taxon>Bacillati</taxon>
        <taxon>Bacillota</taxon>
        <taxon>Clostridia</taxon>
        <taxon>Eubacteriales</taxon>
        <taxon>Oscillospiraceae</taxon>
        <taxon>Papillibacter</taxon>
    </lineage>
</organism>
<dbReference type="OrthoDB" id="9789346at2"/>
<keyword evidence="3" id="KW-1185">Reference proteome</keyword>
<feature type="transmembrane region" description="Helical" evidence="1">
    <location>
        <begin position="120"/>
        <end position="139"/>
    </location>
</feature>
<dbReference type="PANTHER" id="PTHR34821:SF3">
    <property type="entry name" value="MEMBRANE PROTEIN"/>
    <property type="match status" value="1"/>
</dbReference>
<proteinExistence type="predicted"/>
<name>A0A1W2CCB3_9FIRM</name>
<sequence length="142" mass="14855">MKGIVFAVMAGTCVALQSTFNSRLSEKIGVWESNAVVMAVGLAVALILVWFLGDGSISNIREVNPLYLTGGILGVIIVFSAIRSVSLVGIGFFLIASFAAQIVVGFLVDSFGLFGLPKVAFSPAKLAGIALILAGAFLYRLK</sequence>
<keyword evidence="1" id="KW-1133">Transmembrane helix</keyword>
<dbReference type="Proteomes" id="UP000192790">
    <property type="component" value="Unassembled WGS sequence"/>
</dbReference>
<evidence type="ECO:0000256" key="1">
    <source>
        <dbReference type="SAM" id="Phobius"/>
    </source>
</evidence>
<dbReference type="GO" id="GO:0005886">
    <property type="term" value="C:plasma membrane"/>
    <property type="evidence" value="ECO:0007669"/>
    <property type="project" value="TreeGrafter"/>
</dbReference>
<feature type="transmembrane region" description="Helical" evidence="1">
    <location>
        <begin position="88"/>
        <end position="108"/>
    </location>
</feature>
<feature type="transmembrane region" description="Helical" evidence="1">
    <location>
        <begin position="65"/>
        <end position="82"/>
    </location>
</feature>
<dbReference type="STRING" id="1122930.SAMN02745168_2702"/>
<dbReference type="InterPro" id="IPR006750">
    <property type="entry name" value="YdcZ"/>
</dbReference>
<gene>
    <name evidence="2" type="ORF">SAMN02745168_2702</name>
</gene>
<dbReference type="PANTHER" id="PTHR34821">
    <property type="entry name" value="INNER MEMBRANE PROTEIN YDCZ"/>
    <property type="match status" value="1"/>
</dbReference>
<dbReference type="Pfam" id="PF04657">
    <property type="entry name" value="DMT_YdcZ"/>
    <property type="match status" value="1"/>
</dbReference>
<dbReference type="AlphaFoldDB" id="A0A1W2CCB3"/>
<keyword evidence="1" id="KW-0812">Transmembrane</keyword>
<dbReference type="RefSeq" id="WP_143806996.1">
    <property type="nucleotide sequence ID" value="NZ_FWXW01000009.1"/>
</dbReference>
<dbReference type="EMBL" id="FWXW01000009">
    <property type="protein sequence ID" value="SMC82522.1"/>
    <property type="molecule type" value="Genomic_DNA"/>
</dbReference>
<accession>A0A1W2CCB3</accession>
<keyword evidence="1" id="KW-0472">Membrane</keyword>
<evidence type="ECO:0000313" key="2">
    <source>
        <dbReference type="EMBL" id="SMC82522.1"/>
    </source>
</evidence>